<dbReference type="InterPro" id="IPR028945">
    <property type="entry name" value="Get1"/>
</dbReference>
<dbReference type="HAMAP" id="MF_03113">
    <property type="entry name" value="Get1"/>
    <property type="match status" value="1"/>
</dbReference>
<dbReference type="GO" id="GO:0043529">
    <property type="term" value="C:GET complex"/>
    <property type="evidence" value="ECO:0007669"/>
    <property type="project" value="InterPro"/>
</dbReference>
<evidence type="ECO:0000256" key="4">
    <source>
        <dbReference type="ARBA" id="ARBA00022692"/>
    </source>
</evidence>
<keyword evidence="4 8" id="KW-0812">Transmembrane</keyword>
<reference evidence="11 12" key="1">
    <citation type="submission" date="2020-11" db="EMBL/GenBank/DDBJ databases">
        <title>Kefir isolates.</title>
        <authorList>
            <person name="Marcisauskas S."/>
            <person name="Kim Y."/>
            <person name="Blasche S."/>
        </authorList>
    </citation>
    <scope>NUCLEOTIDE SEQUENCE [LARGE SCALE GENOMIC DNA]</scope>
    <source>
        <strain evidence="11 12">KR</strain>
    </source>
</reference>
<feature type="topological domain" description="Lumenal" evidence="8">
    <location>
        <begin position="1"/>
        <end position="3"/>
    </location>
</feature>
<dbReference type="GO" id="GO:0005789">
    <property type="term" value="C:endoplasmic reticulum membrane"/>
    <property type="evidence" value="ECO:0007669"/>
    <property type="project" value="UniProtKB-SubCell"/>
</dbReference>
<evidence type="ECO:0000256" key="8">
    <source>
        <dbReference type="HAMAP-Rule" id="MF_03113"/>
    </source>
</evidence>
<evidence type="ECO:0000313" key="12">
    <source>
        <dbReference type="Proteomes" id="UP000777482"/>
    </source>
</evidence>
<evidence type="ECO:0000256" key="6">
    <source>
        <dbReference type="ARBA" id="ARBA00022989"/>
    </source>
</evidence>
<evidence type="ECO:0000256" key="1">
    <source>
        <dbReference type="ARBA" id="ARBA00004477"/>
    </source>
</evidence>
<name>A0A9P7B673_RHOMI</name>
<evidence type="ECO:0000313" key="11">
    <source>
        <dbReference type="EMBL" id="KAG0660950.1"/>
    </source>
</evidence>
<gene>
    <name evidence="8 11" type="primary">GET1</name>
    <name evidence="11" type="ORF">C6P46_004223</name>
</gene>
<sequence length="213" mass="23606">MELLIGLLLTTLVVEVIAWIGSDRLASLVYTPFAPASKAQKQQKADILKLRAELAATSSQDEFSKWARLRRKLDKAVQDLDNANSGSNAHRQQFAASFKKLLWLLTTVIPFIISSYHRKSPVFYLPQGWFGPLGWWLSLPSGPAGAVAVTVWTMACKRTIQSVKAAVVGLVPTPEERTAQQFAKEQARQQQSAEKVKVGVTTEGTEEKVRDEL</sequence>
<evidence type="ECO:0000256" key="9">
    <source>
        <dbReference type="SAM" id="MobiDB-lite"/>
    </source>
</evidence>
<accession>A0A9P7B673</accession>
<comment type="caution">
    <text evidence="11">The sequence shown here is derived from an EMBL/GenBank/DDBJ whole genome shotgun (WGS) entry which is preliminary data.</text>
</comment>
<keyword evidence="10" id="KW-0732">Signal</keyword>
<keyword evidence="5 8" id="KW-0256">Endoplasmic reticulum</keyword>
<dbReference type="Gene3D" id="1.10.287.660">
    <property type="entry name" value="Helix hairpin bin"/>
    <property type="match status" value="1"/>
</dbReference>
<dbReference type="InterPro" id="IPR029012">
    <property type="entry name" value="Helix_hairpin_bin_sf"/>
</dbReference>
<comment type="subcellular location">
    <subcellularLocation>
        <location evidence="1">Endoplasmic reticulum membrane</location>
        <topology evidence="1">Multi-pass membrane protein</topology>
    </subcellularLocation>
</comment>
<proteinExistence type="inferred from homology"/>
<comment type="similarity">
    <text evidence="2 8">Belongs to the WRB/GET1 family.</text>
</comment>
<feature type="topological domain" description="Cytoplasmic" evidence="8">
    <location>
        <begin position="164"/>
        <end position="213"/>
    </location>
</feature>
<feature type="compositionally biased region" description="Low complexity" evidence="9">
    <location>
        <begin position="179"/>
        <end position="191"/>
    </location>
</feature>
<evidence type="ECO:0000256" key="2">
    <source>
        <dbReference type="ARBA" id="ARBA00010799"/>
    </source>
</evidence>
<feature type="region of interest" description="Disordered" evidence="9">
    <location>
        <begin position="179"/>
        <end position="213"/>
    </location>
</feature>
<dbReference type="EMBL" id="PUHQ01000039">
    <property type="protein sequence ID" value="KAG0660950.1"/>
    <property type="molecule type" value="Genomic_DNA"/>
</dbReference>
<evidence type="ECO:0000256" key="7">
    <source>
        <dbReference type="ARBA" id="ARBA00023136"/>
    </source>
</evidence>
<comment type="caution">
    <text evidence="8">Lacks conserved residue(s) required for the propagation of feature annotation.</text>
</comment>
<feature type="signal peptide" evidence="10">
    <location>
        <begin position="1"/>
        <end position="18"/>
    </location>
</feature>
<dbReference type="GO" id="GO:0043495">
    <property type="term" value="F:protein-membrane adaptor activity"/>
    <property type="evidence" value="ECO:0007669"/>
    <property type="project" value="TreeGrafter"/>
</dbReference>
<evidence type="ECO:0000256" key="5">
    <source>
        <dbReference type="ARBA" id="ARBA00022824"/>
    </source>
</evidence>
<evidence type="ECO:0000256" key="10">
    <source>
        <dbReference type="SAM" id="SignalP"/>
    </source>
</evidence>
<dbReference type="PANTHER" id="PTHR42650:SF1">
    <property type="entry name" value="GUIDED ENTRY OF TAIL-ANCHORED PROTEINS FACTOR 1"/>
    <property type="match status" value="1"/>
</dbReference>
<feature type="chain" id="PRO_5040119114" evidence="10">
    <location>
        <begin position="19"/>
        <end position="213"/>
    </location>
</feature>
<keyword evidence="12" id="KW-1185">Reference proteome</keyword>
<dbReference type="AlphaFoldDB" id="A0A9P7B673"/>
<protein>
    <submittedName>
        <fullName evidence="11">GET complex subunit get1</fullName>
    </submittedName>
</protein>
<dbReference type="InterPro" id="IPR027538">
    <property type="entry name" value="Get1_fungi"/>
</dbReference>
<evidence type="ECO:0000256" key="3">
    <source>
        <dbReference type="ARBA" id="ARBA00022448"/>
    </source>
</evidence>
<dbReference type="OrthoDB" id="69461at2759"/>
<keyword evidence="3 8" id="KW-0813">Transport</keyword>
<organism evidence="11 12">
    <name type="scientific">Rhodotorula mucilaginosa</name>
    <name type="common">Yeast</name>
    <name type="synonym">Rhodotorula rubra</name>
    <dbReference type="NCBI Taxonomy" id="5537"/>
    <lineage>
        <taxon>Eukaryota</taxon>
        <taxon>Fungi</taxon>
        <taxon>Dikarya</taxon>
        <taxon>Basidiomycota</taxon>
        <taxon>Pucciniomycotina</taxon>
        <taxon>Microbotryomycetes</taxon>
        <taxon>Sporidiobolales</taxon>
        <taxon>Sporidiobolaceae</taxon>
        <taxon>Rhodotorula</taxon>
    </lineage>
</organism>
<dbReference type="Proteomes" id="UP000777482">
    <property type="component" value="Unassembled WGS sequence"/>
</dbReference>
<keyword evidence="7 8" id="KW-0472">Membrane</keyword>
<dbReference type="PANTHER" id="PTHR42650">
    <property type="entry name" value="TAIL-ANCHORED PROTEIN INSERTION RECEPTOR WRB"/>
    <property type="match status" value="1"/>
</dbReference>
<dbReference type="Pfam" id="PF04420">
    <property type="entry name" value="CHD5"/>
    <property type="match status" value="1"/>
</dbReference>
<dbReference type="GO" id="GO:0071816">
    <property type="term" value="P:tail-anchored membrane protein insertion into ER membrane"/>
    <property type="evidence" value="ECO:0007669"/>
    <property type="project" value="InterPro"/>
</dbReference>
<keyword evidence="6 8" id="KW-1133">Transmembrane helix</keyword>